<keyword evidence="8" id="KW-1185">Reference proteome</keyword>
<dbReference type="InterPro" id="IPR016035">
    <property type="entry name" value="Acyl_Trfase/lysoPLipase"/>
</dbReference>
<dbReference type="PROSITE" id="PS51635">
    <property type="entry name" value="PNPLA"/>
    <property type="match status" value="1"/>
</dbReference>
<dbReference type="Pfam" id="PF01734">
    <property type="entry name" value="Patatin"/>
    <property type="match status" value="1"/>
</dbReference>
<feature type="short sequence motif" description="GXSXG" evidence="4">
    <location>
        <begin position="50"/>
        <end position="54"/>
    </location>
</feature>
<reference evidence="8" key="1">
    <citation type="submission" date="2023-09" db="EMBL/GenBank/DDBJ databases">
        <authorList>
            <person name="Li S."/>
            <person name="Li X."/>
            <person name="Zhang C."/>
            <person name="Zhao Z."/>
        </authorList>
    </citation>
    <scope>NUCLEOTIDE SEQUENCE [LARGE SCALE GENOMIC DNA]</scope>
    <source>
        <strain evidence="8">SQ345</strain>
    </source>
</reference>
<comment type="caution">
    <text evidence="4">Lacks conserved residue(s) required for the propagation of feature annotation.</text>
</comment>
<evidence type="ECO:0000313" key="8">
    <source>
        <dbReference type="Proteomes" id="UP001248581"/>
    </source>
</evidence>
<evidence type="ECO:0000256" key="1">
    <source>
        <dbReference type="ARBA" id="ARBA00022801"/>
    </source>
</evidence>
<dbReference type="InterPro" id="IPR002641">
    <property type="entry name" value="PNPLA_dom"/>
</dbReference>
<dbReference type="InterPro" id="IPR050301">
    <property type="entry name" value="NTE"/>
</dbReference>
<feature type="domain" description="PNPLA" evidence="6">
    <location>
        <begin position="14"/>
        <end position="227"/>
    </location>
</feature>
<dbReference type="Gene3D" id="3.40.1090.10">
    <property type="entry name" value="Cytosolic phospholipase A2 catalytic domain"/>
    <property type="match status" value="1"/>
</dbReference>
<feature type="active site" description="Nucleophile" evidence="4">
    <location>
        <position position="52"/>
    </location>
</feature>
<proteinExistence type="predicted"/>
<evidence type="ECO:0000256" key="2">
    <source>
        <dbReference type="ARBA" id="ARBA00022963"/>
    </source>
</evidence>
<evidence type="ECO:0000313" key="7">
    <source>
        <dbReference type="EMBL" id="WNC69804.1"/>
    </source>
</evidence>
<dbReference type="EMBL" id="CP134146">
    <property type="protein sequence ID" value="WNC69804.1"/>
    <property type="molecule type" value="Genomic_DNA"/>
</dbReference>
<keyword evidence="3 4" id="KW-0443">Lipid metabolism</keyword>
<organism evidence="7 8">
    <name type="scientific">Thalassotalea nanhaiensis</name>
    <dbReference type="NCBI Taxonomy" id="3065648"/>
    <lineage>
        <taxon>Bacteria</taxon>
        <taxon>Pseudomonadati</taxon>
        <taxon>Pseudomonadota</taxon>
        <taxon>Gammaproteobacteria</taxon>
        <taxon>Alteromonadales</taxon>
        <taxon>Colwelliaceae</taxon>
        <taxon>Thalassotalea</taxon>
    </lineage>
</organism>
<name>A0ABY9TMJ7_9GAMM</name>
<feature type="chain" id="PRO_5046290618" evidence="5">
    <location>
        <begin position="24"/>
        <end position="383"/>
    </location>
</feature>
<evidence type="ECO:0000256" key="3">
    <source>
        <dbReference type="ARBA" id="ARBA00023098"/>
    </source>
</evidence>
<dbReference type="Proteomes" id="UP001248581">
    <property type="component" value="Chromosome"/>
</dbReference>
<feature type="signal peptide" evidence="5">
    <location>
        <begin position="1"/>
        <end position="23"/>
    </location>
</feature>
<evidence type="ECO:0000259" key="6">
    <source>
        <dbReference type="PROSITE" id="PS51635"/>
    </source>
</evidence>
<dbReference type="RefSeq" id="WP_348388946.1">
    <property type="nucleotide sequence ID" value="NZ_CP134146.1"/>
</dbReference>
<accession>A0ABY9TMJ7</accession>
<evidence type="ECO:0000256" key="5">
    <source>
        <dbReference type="SAM" id="SignalP"/>
    </source>
</evidence>
<gene>
    <name evidence="7" type="ORF">RI845_06595</name>
</gene>
<dbReference type="PANTHER" id="PTHR14226">
    <property type="entry name" value="NEUROPATHY TARGET ESTERASE/SWISS CHEESE D.MELANOGASTER"/>
    <property type="match status" value="1"/>
</dbReference>
<sequence>MSPKKSYKGCKTALLLTGGGASAAYQVGVLKAISKFMPRNHGIPFPIISGTSAGAINATTIACYASCYHLGIRRLEYVWNNLHTSSIYHSKARKVFGHILYGLMSSYRAGYAPKKAVSLLNNEPLRALLNQVVDFKRIDGNINNGYLSSIAITASSYTSGDSISFYQADKSITPWQRSKRRGVQTTLHTDHLLASSSIPLIFPSIKIKKEHFGDGSVSQLSPLSTPIHLGAEKIFIIGVEQPQENIHHAVDFHQPPSNAEIAGHLMDTVFSEALNSDLERMNRINKTVNLIPEAKRGFQSSLKQVDSFLINPSQNFHVLAHEHYDELKWALRFILRLMGSGKDSDSSLTSYIMFEQNYCKRLIQVGFNDAMEQEAQIREFLNI</sequence>
<protein>
    <submittedName>
        <fullName evidence="7">Patatin-like phospholipase family protein</fullName>
    </submittedName>
</protein>
<feature type="active site" description="Proton acceptor" evidence="4">
    <location>
        <position position="214"/>
    </location>
</feature>
<keyword evidence="1 4" id="KW-0378">Hydrolase</keyword>
<dbReference type="SUPFAM" id="SSF52151">
    <property type="entry name" value="FabD/lysophospholipase-like"/>
    <property type="match status" value="1"/>
</dbReference>
<dbReference type="PANTHER" id="PTHR14226:SF57">
    <property type="entry name" value="BLR7027 PROTEIN"/>
    <property type="match status" value="1"/>
</dbReference>
<evidence type="ECO:0000256" key="4">
    <source>
        <dbReference type="PROSITE-ProRule" id="PRU01161"/>
    </source>
</evidence>
<keyword evidence="2 4" id="KW-0442">Lipid degradation</keyword>
<keyword evidence="5" id="KW-0732">Signal</keyword>